<accession>A0ABS4JNU6</accession>
<evidence type="ECO:0000256" key="2">
    <source>
        <dbReference type="PROSITE-ProRule" id="PRU00703"/>
    </source>
</evidence>
<dbReference type="InterPro" id="IPR045865">
    <property type="entry name" value="ACT-like_dom_sf"/>
</dbReference>
<dbReference type="InterPro" id="IPR046342">
    <property type="entry name" value="CBS_dom_sf"/>
</dbReference>
<evidence type="ECO:0000313" key="5">
    <source>
        <dbReference type="Proteomes" id="UP001519289"/>
    </source>
</evidence>
<dbReference type="SMART" id="SM00116">
    <property type="entry name" value="CBS"/>
    <property type="match status" value="2"/>
</dbReference>
<name>A0ABS4JNU6_9FIRM</name>
<dbReference type="EMBL" id="JAGGLG010000001">
    <property type="protein sequence ID" value="MBP2016650.1"/>
    <property type="molecule type" value="Genomic_DNA"/>
</dbReference>
<sequence length="204" mass="22883">MIVRNVMTEDVTTVSPDDTLQRAYEIINTKRYDCLPVMADRLVGIIQLTDIYEACMKEGRQAALPRKVKEVMVPDPVTVEPTDLLETAAKKMFQHDVPLLPVVEGDQLVGVINEHDIFKAFADLLGVDSGTIRLTLVVPDRRGQLACIGEIIRDAGMTIRNLATFRSSILDQYQIIVRVETSASRPLVELLEQHGYKVLHVQED</sequence>
<dbReference type="InterPro" id="IPR051462">
    <property type="entry name" value="CBS_domain-containing"/>
</dbReference>
<dbReference type="SUPFAM" id="SSF55021">
    <property type="entry name" value="ACT-like"/>
    <property type="match status" value="1"/>
</dbReference>
<organism evidence="4 5">
    <name type="scientific">Symbiobacterium terraclitae</name>
    <dbReference type="NCBI Taxonomy" id="557451"/>
    <lineage>
        <taxon>Bacteria</taxon>
        <taxon>Bacillati</taxon>
        <taxon>Bacillota</taxon>
        <taxon>Clostridia</taxon>
        <taxon>Eubacteriales</taxon>
        <taxon>Symbiobacteriaceae</taxon>
        <taxon>Symbiobacterium</taxon>
    </lineage>
</organism>
<comment type="caution">
    <text evidence="4">The sequence shown here is derived from an EMBL/GenBank/DDBJ whole genome shotgun (WGS) entry which is preliminary data.</text>
</comment>
<gene>
    <name evidence="4" type="ORF">J2Z79_000023</name>
</gene>
<dbReference type="SUPFAM" id="SSF54631">
    <property type="entry name" value="CBS-domain pair"/>
    <property type="match status" value="1"/>
</dbReference>
<dbReference type="Gene3D" id="3.10.580.10">
    <property type="entry name" value="CBS-domain"/>
    <property type="match status" value="1"/>
</dbReference>
<evidence type="ECO:0000256" key="1">
    <source>
        <dbReference type="ARBA" id="ARBA00022737"/>
    </source>
</evidence>
<keyword evidence="5" id="KW-1185">Reference proteome</keyword>
<proteinExistence type="predicted"/>
<dbReference type="PROSITE" id="PS51371">
    <property type="entry name" value="CBS"/>
    <property type="match status" value="2"/>
</dbReference>
<dbReference type="Pfam" id="PF00571">
    <property type="entry name" value="CBS"/>
    <property type="match status" value="2"/>
</dbReference>
<keyword evidence="2" id="KW-0129">CBS domain</keyword>
<evidence type="ECO:0000313" key="4">
    <source>
        <dbReference type="EMBL" id="MBP2016650.1"/>
    </source>
</evidence>
<feature type="domain" description="CBS" evidence="3">
    <location>
        <begin position="72"/>
        <end position="129"/>
    </location>
</feature>
<dbReference type="PANTHER" id="PTHR48108">
    <property type="entry name" value="CBS DOMAIN-CONTAINING PROTEIN CBSX2, CHLOROPLASTIC"/>
    <property type="match status" value="1"/>
</dbReference>
<keyword evidence="1" id="KW-0677">Repeat</keyword>
<dbReference type="PANTHER" id="PTHR48108:SF26">
    <property type="entry name" value="CBS DOMAIN-CONTAINING PROTEIN DDB_G0289609"/>
    <property type="match status" value="1"/>
</dbReference>
<dbReference type="RefSeq" id="WP_209464816.1">
    <property type="nucleotide sequence ID" value="NZ_JAGGLG010000001.1"/>
</dbReference>
<evidence type="ECO:0000259" key="3">
    <source>
        <dbReference type="PROSITE" id="PS51371"/>
    </source>
</evidence>
<reference evidence="4 5" key="1">
    <citation type="submission" date="2021-03" db="EMBL/GenBank/DDBJ databases">
        <title>Genomic Encyclopedia of Type Strains, Phase IV (KMG-IV): sequencing the most valuable type-strain genomes for metagenomic binning, comparative biology and taxonomic classification.</title>
        <authorList>
            <person name="Goeker M."/>
        </authorList>
    </citation>
    <scope>NUCLEOTIDE SEQUENCE [LARGE SCALE GENOMIC DNA]</scope>
    <source>
        <strain evidence="4 5">DSM 27138</strain>
    </source>
</reference>
<dbReference type="InterPro" id="IPR000644">
    <property type="entry name" value="CBS_dom"/>
</dbReference>
<protein>
    <submittedName>
        <fullName evidence="4">Acetoin utilization protein AcuB</fullName>
    </submittedName>
</protein>
<dbReference type="Proteomes" id="UP001519289">
    <property type="component" value="Unassembled WGS sequence"/>
</dbReference>
<feature type="domain" description="CBS" evidence="3">
    <location>
        <begin position="7"/>
        <end position="64"/>
    </location>
</feature>